<evidence type="ECO:0000256" key="1">
    <source>
        <dbReference type="SAM" id="MobiDB-lite"/>
    </source>
</evidence>
<sequence length="161" mass="16027">MGVFVTPSSDPDPGADPGSGGGGVGTGPGDSPDGAGRPLGLRLVAVGVGIEAVVLCAIALLVTIELVRGGSNSTGVSIFLVAFFVGVAWVLVTATRSLWSGRRGGRAPLVVWQIMQGLVSVSLLTQGATPWVLAAAAGLLLVALVVLVSLVSRRVVEATSS</sequence>
<feature type="transmembrane region" description="Helical" evidence="2">
    <location>
        <begin position="131"/>
        <end position="151"/>
    </location>
</feature>
<gene>
    <name evidence="3" type="ORF">LEP48_05420</name>
</gene>
<evidence type="ECO:0008006" key="5">
    <source>
        <dbReference type="Google" id="ProtNLM"/>
    </source>
</evidence>
<dbReference type="RefSeq" id="WP_225564565.1">
    <property type="nucleotide sequence ID" value="NZ_JAIXCQ010000003.1"/>
</dbReference>
<keyword evidence="2" id="KW-1133">Transmembrane helix</keyword>
<protein>
    <recommendedName>
        <fullName evidence="5">Integral membrane protein</fullName>
    </recommendedName>
</protein>
<organism evidence="3 4">
    <name type="scientific">Isoptericola luteus</name>
    <dbReference type="NCBI Taxonomy" id="2879484"/>
    <lineage>
        <taxon>Bacteria</taxon>
        <taxon>Bacillati</taxon>
        <taxon>Actinomycetota</taxon>
        <taxon>Actinomycetes</taxon>
        <taxon>Micrococcales</taxon>
        <taxon>Promicromonosporaceae</taxon>
        <taxon>Isoptericola</taxon>
    </lineage>
</organism>
<proteinExistence type="predicted"/>
<reference evidence="3 4" key="1">
    <citation type="submission" date="2021-09" db="EMBL/GenBank/DDBJ databases">
        <title>Isoptericola luteus sp. nov., a novel bacterium isolated from Harbin, the capital city of Heilongjiang province.</title>
        <authorList>
            <person name="Li J."/>
        </authorList>
    </citation>
    <scope>NUCLEOTIDE SEQUENCE [LARGE SCALE GENOMIC DNA]</scope>
    <source>
        <strain evidence="3 4">NEAU-Y5</strain>
    </source>
</reference>
<feature type="transmembrane region" description="Helical" evidence="2">
    <location>
        <begin position="76"/>
        <end position="95"/>
    </location>
</feature>
<keyword evidence="2" id="KW-0812">Transmembrane</keyword>
<accession>A0ABS7ZCM1</accession>
<feature type="compositionally biased region" description="Low complexity" evidence="1">
    <location>
        <begin position="7"/>
        <end position="16"/>
    </location>
</feature>
<dbReference type="EMBL" id="JAIXCQ010000003">
    <property type="protein sequence ID" value="MCA5892793.1"/>
    <property type="molecule type" value="Genomic_DNA"/>
</dbReference>
<evidence type="ECO:0000313" key="4">
    <source>
        <dbReference type="Proteomes" id="UP001319870"/>
    </source>
</evidence>
<dbReference type="Proteomes" id="UP001319870">
    <property type="component" value="Unassembled WGS sequence"/>
</dbReference>
<evidence type="ECO:0000313" key="3">
    <source>
        <dbReference type="EMBL" id="MCA5892793.1"/>
    </source>
</evidence>
<feature type="region of interest" description="Disordered" evidence="1">
    <location>
        <begin position="1"/>
        <end position="32"/>
    </location>
</feature>
<name>A0ABS7ZCM1_9MICO</name>
<feature type="transmembrane region" description="Helical" evidence="2">
    <location>
        <begin position="43"/>
        <end position="64"/>
    </location>
</feature>
<feature type="compositionally biased region" description="Gly residues" evidence="1">
    <location>
        <begin position="17"/>
        <end position="28"/>
    </location>
</feature>
<keyword evidence="2" id="KW-0472">Membrane</keyword>
<comment type="caution">
    <text evidence="3">The sequence shown here is derived from an EMBL/GenBank/DDBJ whole genome shotgun (WGS) entry which is preliminary data.</text>
</comment>
<evidence type="ECO:0000256" key="2">
    <source>
        <dbReference type="SAM" id="Phobius"/>
    </source>
</evidence>
<keyword evidence="4" id="KW-1185">Reference proteome</keyword>